<dbReference type="SUPFAM" id="SSF53927">
    <property type="entry name" value="Cytidine deaminase-like"/>
    <property type="match status" value="1"/>
</dbReference>
<keyword evidence="4" id="KW-0862">Zinc</keyword>
<reference evidence="6 7" key="1">
    <citation type="submission" date="2020-08" db="EMBL/GenBank/DDBJ databases">
        <title>Genomic Encyclopedia of Type Strains, Phase IV (KMG-V): Genome sequencing to study the core and pangenomes of soil and plant-associated prokaryotes.</title>
        <authorList>
            <person name="Whitman W."/>
        </authorList>
    </citation>
    <scope>NUCLEOTIDE SEQUENCE [LARGE SCALE GENOMIC DNA]</scope>
    <source>
        <strain evidence="6 7">MP7CTX6</strain>
    </source>
</reference>
<dbReference type="FunFam" id="3.40.140.10:FF:000011">
    <property type="entry name" value="tRNA-specific adenosine deaminase"/>
    <property type="match status" value="1"/>
</dbReference>
<dbReference type="GO" id="GO:0008270">
    <property type="term" value="F:zinc ion binding"/>
    <property type="evidence" value="ECO:0007669"/>
    <property type="project" value="InterPro"/>
</dbReference>
<evidence type="ECO:0000313" key="6">
    <source>
        <dbReference type="EMBL" id="MBB5619666.1"/>
    </source>
</evidence>
<proteinExistence type="inferred from homology"/>
<dbReference type="EMBL" id="JACHCF010000002">
    <property type="protein sequence ID" value="MBB5619666.1"/>
    <property type="molecule type" value="Genomic_DNA"/>
</dbReference>
<dbReference type="GO" id="GO:0006152">
    <property type="term" value="P:purine nucleoside catabolic process"/>
    <property type="evidence" value="ECO:0007669"/>
    <property type="project" value="TreeGrafter"/>
</dbReference>
<dbReference type="InterPro" id="IPR016192">
    <property type="entry name" value="APOBEC/CMP_deaminase_Zn-bd"/>
</dbReference>
<keyword evidence="3" id="KW-0378">Hydrolase</keyword>
<feature type="domain" description="CMP/dCMP-type deaminase" evidence="5">
    <location>
        <begin position="9"/>
        <end position="140"/>
    </location>
</feature>
<evidence type="ECO:0000256" key="1">
    <source>
        <dbReference type="ARBA" id="ARBA00006576"/>
    </source>
</evidence>
<dbReference type="InterPro" id="IPR016193">
    <property type="entry name" value="Cytidine_deaminase-like"/>
</dbReference>
<dbReference type="Gene3D" id="3.40.140.10">
    <property type="entry name" value="Cytidine Deaminase, domain 2"/>
    <property type="match status" value="1"/>
</dbReference>
<evidence type="ECO:0000259" key="5">
    <source>
        <dbReference type="PROSITE" id="PS51747"/>
    </source>
</evidence>
<dbReference type="CDD" id="cd01285">
    <property type="entry name" value="nucleoside_deaminase"/>
    <property type="match status" value="1"/>
</dbReference>
<keyword evidence="2" id="KW-0479">Metal-binding</keyword>
<protein>
    <submittedName>
        <fullName evidence="6">tRNA(Arg) A34 adenosine deaminase TadA</fullName>
    </submittedName>
</protein>
<accession>A0A7W8YQ10</accession>
<dbReference type="PANTHER" id="PTHR11079:SF161">
    <property type="entry name" value="CMP_DCMP-TYPE DEAMINASE DOMAIN-CONTAINING PROTEIN"/>
    <property type="match status" value="1"/>
</dbReference>
<organism evidence="6 7">
    <name type="scientific">Pedobacter cryoconitis</name>
    <dbReference type="NCBI Taxonomy" id="188932"/>
    <lineage>
        <taxon>Bacteria</taxon>
        <taxon>Pseudomonadati</taxon>
        <taxon>Bacteroidota</taxon>
        <taxon>Sphingobacteriia</taxon>
        <taxon>Sphingobacteriales</taxon>
        <taxon>Sphingobacteriaceae</taxon>
        <taxon>Pedobacter</taxon>
    </lineage>
</organism>
<dbReference type="Proteomes" id="UP000537718">
    <property type="component" value="Unassembled WGS sequence"/>
</dbReference>
<dbReference type="InterPro" id="IPR002125">
    <property type="entry name" value="CMP_dCMP_dom"/>
</dbReference>
<gene>
    <name evidence="6" type="ORF">HDE69_000704</name>
</gene>
<dbReference type="GO" id="GO:0047974">
    <property type="term" value="F:guanosine deaminase activity"/>
    <property type="evidence" value="ECO:0007669"/>
    <property type="project" value="TreeGrafter"/>
</dbReference>
<evidence type="ECO:0000256" key="4">
    <source>
        <dbReference type="ARBA" id="ARBA00022833"/>
    </source>
</evidence>
<dbReference type="PANTHER" id="PTHR11079">
    <property type="entry name" value="CYTOSINE DEAMINASE FAMILY MEMBER"/>
    <property type="match status" value="1"/>
</dbReference>
<evidence type="ECO:0000256" key="2">
    <source>
        <dbReference type="ARBA" id="ARBA00022723"/>
    </source>
</evidence>
<comment type="similarity">
    <text evidence="1">Belongs to the cytidine and deoxycytidylate deaminase family.</text>
</comment>
<dbReference type="PROSITE" id="PS51747">
    <property type="entry name" value="CYT_DCMP_DEAMINASES_2"/>
    <property type="match status" value="1"/>
</dbReference>
<evidence type="ECO:0000313" key="7">
    <source>
        <dbReference type="Proteomes" id="UP000537718"/>
    </source>
</evidence>
<dbReference type="Pfam" id="PF00383">
    <property type="entry name" value="dCMP_cyt_deam_1"/>
    <property type="match status" value="1"/>
</dbReference>
<evidence type="ECO:0000256" key="3">
    <source>
        <dbReference type="ARBA" id="ARBA00022801"/>
    </source>
</evidence>
<comment type="caution">
    <text evidence="6">The sequence shown here is derived from an EMBL/GenBank/DDBJ whole genome shotgun (WGS) entry which is preliminary data.</text>
</comment>
<dbReference type="PROSITE" id="PS00903">
    <property type="entry name" value="CYT_DCMP_DEAMINASES_1"/>
    <property type="match status" value="1"/>
</dbReference>
<sequence length="164" mass="18494">MEKETKEERAHKKFMRLAIALSEQNVSESLGGPFGAVVVKDGKIVAKSGNKVTTTNDPTAHAEVSAIRLACKKLKTFDLNGCVIYTSCEPCPMCLSAIYWSRINIIYYANTKADAAHIGFDDQFIYEELDKPMEKRTIPVNQLLREEAQQAFKLWEQSAIKIEY</sequence>
<dbReference type="RefSeq" id="WP_221270553.1">
    <property type="nucleotide sequence ID" value="NZ_JACHCF010000002.1"/>
</dbReference>
<name>A0A7W8YQ10_9SPHI</name>
<dbReference type="AlphaFoldDB" id="A0A7W8YQ10"/>